<dbReference type="SUPFAM" id="SSF53448">
    <property type="entry name" value="Nucleotide-diphospho-sugar transferases"/>
    <property type="match status" value="1"/>
</dbReference>
<evidence type="ECO:0000256" key="1">
    <source>
        <dbReference type="ARBA" id="ARBA00022842"/>
    </source>
</evidence>
<dbReference type="Pfam" id="PF12804">
    <property type="entry name" value="NTP_transf_3"/>
    <property type="match status" value="1"/>
</dbReference>
<reference evidence="4" key="1">
    <citation type="submission" date="2015-12" db="EMBL/GenBank/DDBJ databases">
        <authorList>
            <person name="Zhang G."/>
            <person name="Stingl U."/>
        </authorList>
    </citation>
    <scope>NUCLEOTIDE SEQUENCE [LARGE SCALE GENOMIC DNA]</scope>
    <source>
        <strain evidence="4">ZGT108</strain>
    </source>
</reference>
<dbReference type="PANTHER" id="PTHR43777">
    <property type="entry name" value="MOLYBDENUM COFACTOR CYTIDYLYLTRANSFERASE"/>
    <property type="match status" value="1"/>
</dbReference>
<name>A0A0X3TWX4_9RHOB</name>
<evidence type="ECO:0000313" key="4">
    <source>
        <dbReference type="Proteomes" id="UP000053690"/>
    </source>
</evidence>
<dbReference type="RefSeq" id="WP_068335301.1">
    <property type="nucleotide sequence ID" value="NZ_LQBP01000003.1"/>
</dbReference>
<feature type="domain" description="MobA-like NTP transferase" evidence="2">
    <location>
        <begin position="7"/>
        <end position="166"/>
    </location>
</feature>
<dbReference type="OrthoDB" id="9779263at2"/>
<dbReference type="STRING" id="1685378.AVO44_07670"/>
<dbReference type="AlphaFoldDB" id="A0A0X3TWX4"/>
<proteinExistence type="predicted"/>
<comment type="caution">
    <text evidence="3">The sequence shown here is derived from an EMBL/GenBank/DDBJ whole genome shotgun (WGS) entry which is preliminary data.</text>
</comment>
<dbReference type="InterPro" id="IPR029044">
    <property type="entry name" value="Nucleotide-diphossugar_trans"/>
</dbReference>
<dbReference type="Gene3D" id="3.90.550.10">
    <property type="entry name" value="Spore Coat Polysaccharide Biosynthesis Protein SpsA, Chain A"/>
    <property type="match status" value="1"/>
</dbReference>
<keyword evidence="4" id="KW-1185">Reference proteome</keyword>
<dbReference type="GO" id="GO:0016779">
    <property type="term" value="F:nucleotidyltransferase activity"/>
    <property type="evidence" value="ECO:0007669"/>
    <property type="project" value="UniProtKB-ARBA"/>
</dbReference>
<organism evidence="3 4">
    <name type="scientific">Ruegeria profundi</name>
    <dbReference type="NCBI Taxonomy" id="1685378"/>
    <lineage>
        <taxon>Bacteria</taxon>
        <taxon>Pseudomonadati</taxon>
        <taxon>Pseudomonadota</taxon>
        <taxon>Alphaproteobacteria</taxon>
        <taxon>Rhodobacterales</taxon>
        <taxon>Roseobacteraceae</taxon>
        <taxon>Ruegeria</taxon>
    </lineage>
</organism>
<dbReference type="CDD" id="cd04182">
    <property type="entry name" value="GT_2_like_f"/>
    <property type="match status" value="1"/>
</dbReference>
<protein>
    <submittedName>
        <fullName evidence="3">4-diphosphocytidyl-2C-methyl-D-erythritol synthase</fullName>
    </submittedName>
</protein>
<sequence length="201" mass="21599">MANIPIILLAAGQSSRMGGQDKLLQTVEGQPLLRRTAMIARDAAPVIVALPPAPHPRYEVLDGLALRKVEIADASEGMNASLRGALAQVPPDAPAVMVLLADLPVITTDDLNAVLASVRTHPEKLIWRGATADGKPGHPVVFDRRLFDQLGELTGDDGAQSIVRAQADKLHLQTLPDQNALLDLDTPEDWAKWRAKRGPKT</sequence>
<gene>
    <name evidence="3" type="ORF">AVO44_07670</name>
</gene>
<evidence type="ECO:0000259" key="2">
    <source>
        <dbReference type="Pfam" id="PF12804"/>
    </source>
</evidence>
<dbReference type="Proteomes" id="UP000053690">
    <property type="component" value="Unassembled WGS sequence"/>
</dbReference>
<dbReference type="EMBL" id="LQBP01000003">
    <property type="protein sequence ID" value="KUJ80177.1"/>
    <property type="molecule type" value="Genomic_DNA"/>
</dbReference>
<dbReference type="PANTHER" id="PTHR43777:SF1">
    <property type="entry name" value="MOLYBDENUM COFACTOR CYTIDYLYLTRANSFERASE"/>
    <property type="match status" value="1"/>
</dbReference>
<dbReference type="InterPro" id="IPR025877">
    <property type="entry name" value="MobA-like_NTP_Trfase"/>
</dbReference>
<keyword evidence="1" id="KW-0460">Magnesium</keyword>
<evidence type="ECO:0000313" key="3">
    <source>
        <dbReference type="EMBL" id="KUJ80177.1"/>
    </source>
</evidence>
<accession>A0A0X3TWX4</accession>